<reference evidence="4 5" key="1">
    <citation type="submission" date="2023-06" db="EMBL/GenBank/DDBJ databases">
        <title>Pelomonas sp. PFR6 16S ribosomal RNA gene Genome sequencing and assembly.</title>
        <authorList>
            <person name="Woo H."/>
        </authorList>
    </citation>
    <scope>NUCLEOTIDE SEQUENCE [LARGE SCALE GENOMIC DNA]</scope>
    <source>
        <strain evidence="4 5">PFR6</strain>
    </source>
</reference>
<protein>
    <submittedName>
        <fullName evidence="4">Alpha/beta hydrolase</fullName>
    </submittedName>
</protein>
<name>A0ABT8E037_9BURK</name>
<proteinExistence type="predicted"/>
<dbReference type="RefSeq" id="WP_290361515.1">
    <property type="nucleotide sequence ID" value="NZ_JAUHHC010000008.1"/>
</dbReference>
<keyword evidence="2" id="KW-1133">Transmembrane helix</keyword>
<accession>A0ABT8E037</accession>
<gene>
    <name evidence="4" type="ORF">QWJ38_23200</name>
</gene>
<comment type="caution">
    <text evidence="4">The sequence shown here is derived from an EMBL/GenBank/DDBJ whole genome shotgun (WGS) entry which is preliminary data.</text>
</comment>
<keyword evidence="1 4" id="KW-0378">Hydrolase</keyword>
<dbReference type="Pfam" id="PF20434">
    <property type="entry name" value="BD-FAE"/>
    <property type="match status" value="1"/>
</dbReference>
<feature type="transmembrane region" description="Helical" evidence="2">
    <location>
        <begin position="48"/>
        <end position="68"/>
    </location>
</feature>
<dbReference type="Proteomes" id="UP001228044">
    <property type="component" value="Unassembled WGS sequence"/>
</dbReference>
<keyword evidence="5" id="KW-1185">Reference proteome</keyword>
<dbReference type="EMBL" id="JAUHHC010000008">
    <property type="protein sequence ID" value="MDN3923205.1"/>
    <property type="molecule type" value="Genomic_DNA"/>
</dbReference>
<evidence type="ECO:0000256" key="1">
    <source>
        <dbReference type="ARBA" id="ARBA00022801"/>
    </source>
</evidence>
<organism evidence="4 5">
    <name type="scientific">Roseateles violae</name>
    <dbReference type="NCBI Taxonomy" id="3058042"/>
    <lineage>
        <taxon>Bacteria</taxon>
        <taxon>Pseudomonadati</taxon>
        <taxon>Pseudomonadota</taxon>
        <taxon>Betaproteobacteria</taxon>
        <taxon>Burkholderiales</taxon>
        <taxon>Sphaerotilaceae</taxon>
        <taxon>Roseateles</taxon>
    </lineage>
</organism>
<evidence type="ECO:0000256" key="2">
    <source>
        <dbReference type="SAM" id="Phobius"/>
    </source>
</evidence>
<evidence type="ECO:0000259" key="3">
    <source>
        <dbReference type="Pfam" id="PF20434"/>
    </source>
</evidence>
<dbReference type="InterPro" id="IPR049492">
    <property type="entry name" value="BD-FAE-like_dom"/>
</dbReference>
<keyword evidence="2" id="KW-0812">Transmembrane</keyword>
<dbReference type="SUPFAM" id="SSF53474">
    <property type="entry name" value="alpha/beta-Hydrolases"/>
    <property type="match status" value="1"/>
</dbReference>
<keyword evidence="2" id="KW-0472">Membrane</keyword>
<evidence type="ECO:0000313" key="4">
    <source>
        <dbReference type="EMBL" id="MDN3923205.1"/>
    </source>
</evidence>
<evidence type="ECO:0000313" key="5">
    <source>
        <dbReference type="Proteomes" id="UP001228044"/>
    </source>
</evidence>
<dbReference type="PANTHER" id="PTHR48081:SF33">
    <property type="entry name" value="KYNURENINE FORMAMIDASE"/>
    <property type="match status" value="1"/>
</dbReference>
<dbReference type="PANTHER" id="PTHR48081">
    <property type="entry name" value="AB HYDROLASE SUPERFAMILY PROTEIN C4A8.06C"/>
    <property type="match status" value="1"/>
</dbReference>
<dbReference type="InterPro" id="IPR029058">
    <property type="entry name" value="AB_hydrolase_fold"/>
</dbReference>
<dbReference type="Gene3D" id="3.40.50.1820">
    <property type="entry name" value="alpha/beta hydrolase"/>
    <property type="match status" value="1"/>
</dbReference>
<dbReference type="InterPro" id="IPR050300">
    <property type="entry name" value="GDXG_lipolytic_enzyme"/>
</dbReference>
<sequence>MMLIAGWLLLLLGVLWAVMGLAASFRGRGRGFLLLYWDSVALVGTELTFPLVALMAVSTSVLLLLGAASTSVGRAGLWLSAAAALMMAITFLRAFGDRRVMQRALDDGLGDAGQYRIPPERAAWIDRATDWRRLLRPINYDTYGITTRRDLAYGPHGRFNTLDVLAPAERGTAPLPVLLHLHGGGLMIGEKNNEALPLLLHIARAGWIVVTINYRLAPTSKYPAQLEDTKRAIAWIREHAKELGADASFIAATGGSAGATLAALAALTANDQRYQPGFEAADTSVQAAVPFYGSYDLVSAGALPHLEAHVFPRSRAEDPQLWRDASASCLVRRDAPPFLIFHGSHDALAPVEDARAFAAALRAASAAPAIYAEQSGAKHGFDGQYSLRAEAAVAATHRFLESVYAKSRASVAAA</sequence>
<feature type="transmembrane region" description="Helical" evidence="2">
    <location>
        <begin position="75"/>
        <end position="95"/>
    </location>
</feature>
<dbReference type="GO" id="GO:0016787">
    <property type="term" value="F:hydrolase activity"/>
    <property type="evidence" value="ECO:0007669"/>
    <property type="project" value="UniProtKB-KW"/>
</dbReference>
<feature type="domain" description="BD-FAE-like" evidence="3">
    <location>
        <begin position="162"/>
        <end position="361"/>
    </location>
</feature>